<dbReference type="Proteomes" id="UP000245624">
    <property type="component" value="Unassembled WGS sequence"/>
</dbReference>
<feature type="transmembrane region" description="Helical" evidence="13">
    <location>
        <begin position="274"/>
        <end position="298"/>
    </location>
</feature>
<dbReference type="Pfam" id="PF01554">
    <property type="entry name" value="MatE"/>
    <property type="match status" value="2"/>
</dbReference>
<comment type="caution">
    <text evidence="14">The sequence shown here is derived from an EMBL/GenBank/DDBJ whole genome shotgun (WGS) entry which is preliminary data.</text>
</comment>
<dbReference type="PIRSF" id="PIRSF006603">
    <property type="entry name" value="DinF"/>
    <property type="match status" value="1"/>
</dbReference>
<proteinExistence type="inferred from homology"/>
<dbReference type="EMBL" id="QGTD01000015">
    <property type="protein sequence ID" value="PWU67376.1"/>
    <property type="molecule type" value="Genomic_DNA"/>
</dbReference>
<dbReference type="NCBIfam" id="TIGR00797">
    <property type="entry name" value="matE"/>
    <property type="match status" value="1"/>
</dbReference>
<keyword evidence="11 13" id="KW-0472">Membrane</keyword>
<dbReference type="GO" id="GO:0005886">
    <property type="term" value="C:plasma membrane"/>
    <property type="evidence" value="ECO:0007669"/>
    <property type="project" value="UniProtKB-SubCell"/>
</dbReference>
<organism evidence="14 15">
    <name type="scientific">Gracilibacillus dipsosauri</name>
    <dbReference type="NCBI Taxonomy" id="178340"/>
    <lineage>
        <taxon>Bacteria</taxon>
        <taxon>Bacillati</taxon>
        <taxon>Bacillota</taxon>
        <taxon>Bacilli</taxon>
        <taxon>Bacillales</taxon>
        <taxon>Bacillaceae</taxon>
        <taxon>Gracilibacillus</taxon>
    </lineage>
</organism>
<comment type="similarity">
    <text evidence="3">Belongs to the multi antimicrobial extrusion (MATE) (TC 2.A.66.1) family.</text>
</comment>
<feature type="transmembrane region" description="Helical" evidence="13">
    <location>
        <begin position="235"/>
        <end position="262"/>
    </location>
</feature>
<dbReference type="InterPro" id="IPR048279">
    <property type="entry name" value="MdtK-like"/>
</dbReference>
<accession>A0A317KVI5</accession>
<evidence type="ECO:0000256" key="4">
    <source>
        <dbReference type="ARBA" id="ARBA00020268"/>
    </source>
</evidence>
<keyword evidence="9 13" id="KW-1133">Transmembrane helix</keyword>
<feature type="transmembrane region" description="Helical" evidence="13">
    <location>
        <begin position="47"/>
        <end position="69"/>
    </location>
</feature>
<evidence type="ECO:0000256" key="5">
    <source>
        <dbReference type="ARBA" id="ARBA00022448"/>
    </source>
</evidence>
<evidence type="ECO:0000256" key="9">
    <source>
        <dbReference type="ARBA" id="ARBA00022989"/>
    </source>
</evidence>
<keyword evidence="5" id="KW-0813">Transport</keyword>
<evidence type="ECO:0000256" key="8">
    <source>
        <dbReference type="ARBA" id="ARBA00022692"/>
    </source>
</evidence>
<evidence type="ECO:0000256" key="6">
    <source>
        <dbReference type="ARBA" id="ARBA00022449"/>
    </source>
</evidence>
<evidence type="ECO:0000256" key="2">
    <source>
        <dbReference type="ARBA" id="ARBA00004651"/>
    </source>
</evidence>
<evidence type="ECO:0000313" key="14">
    <source>
        <dbReference type="EMBL" id="PWU67376.1"/>
    </source>
</evidence>
<dbReference type="PANTHER" id="PTHR43298">
    <property type="entry name" value="MULTIDRUG RESISTANCE PROTEIN NORM-RELATED"/>
    <property type="match status" value="1"/>
</dbReference>
<feature type="transmembrane region" description="Helical" evidence="13">
    <location>
        <begin position="12"/>
        <end position="35"/>
    </location>
</feature>
<protein>
    <recommendedName>
        <fullName evidence="4">Probable multidrug resistance protein NorM</fullName>
    </recommendedName>
    <alternativeName>
        <fullName evidence="12">Multidrug-efflux transporter</fullName>
    </alternativeName>
</protein>
<name>A0A317KVI5_9BACI</name>
<feature type="transmembrane region" description="Helical" evidence="13">
    <location>
        <begin position="415"/>
        <end position="435"/>
    </location>
</feature>
<gene>
    <name evidence="14" type="ORF">DLJ74_15700</name>
</gene>
<feature type="transmembrane region" description="Helical" evidence="13">
    <location>
        <begin position="357"/>
        <end position="374"/>
    </location>
</feature>
<comment type="function">
    <text evidence="1">Multidrug efflux pump.</text>
</comment>
<feature type="transmembrane region" description="Helical" evidence="13">
    <location>
        <begin position="160"/>
        <end position="181"/>
    </location>
</feature>
<dbReference type="InterPro" id="IPR050222">
    <property type="entry name" value="MATE_MdtK"/>
</dbReference>
<dbReference type="PANTHER" id="PTHR43298:SF2">
    <property type="entry name" value="FMN_FAD EXPORTER YEEO-RELATED"/>
    <property type="match status" value="1"/>
</dbReference>
<keyword evidence="8 13" id="KW-0812">Transmembrane</keyword>
<keyword evidence="15" id="KW-1185">Reference proteome</keyword>
<evidence type="ECO:0000256" key="1">
    <source>
        <dbReference type="ARBA" id="ARBA00003408"/>
    </source>
</evidence>
<comment type="subcellular location">
    <subcellularLocation>
        <location evidence="2">Cell membrane</location>
        <topology evidence="2">Multi-pass membrane protein</topology>
    </subcellularLocation>
</comment>
<keyword evidence="6" id="KW-0050">Antiport</keyword>
<evidence type="ECO:0000256" key="7">
    <source>
        <dbReference type="ARBA" id="ARBA00022475"/>
    </source>
</evidence>
<evidence type="ECO:0000256" key="3">
    <source>
        <dbReference type="ARBA" id="ARBA00010199"/>
    </source>
</evidence>
<dbReference type="AlphaFoldDB" id="A0A317KVI5"/>
<evidence type="ECO:0000256" key="10">
    <source>
        <dbReference type="ARBA" id="ARBA00023065"/>
    </source>
</evidence>
<feature type="transmembrane region" description="Helical" evidence="13">
    <location>
        <begin position="90"/>
        <end position="112"/>
    </location>
</feature>
<evidence type="ECO:0000256" key="13">
    <source>
        <dbReference type="SAM" id="Phobius"/>
    </source>
</evidence>
<keyword evidence="7" id="KW-1003">Cell membrane</keyword>
<feature type="transmembrane region" description="Helical" evidence="13">
    <location>
        <begin position="193"/>
        <end position="215"/>
    </location>
</feature>
<feature type="transmembrane region" description="Helical" evidence="13">
    <location>
        <begin position="132"/>
        <end position="153"/>
    </location>
</feature>
<evidence type="ECO:0000256" key="12">
    <source>
        <dbReference type="ARBA" id="ARBA00031636"/>
    </source>
</evidence>
<sequence>MEGEVRVRGKIIKLAFPIFIESALVMVDGLIHIIWVGHLIGSQAVAAVGACFPIVLAMSAIANGAAKLTSKPMLQGFQKKIDRDNNQKQINVSWTFSVLSVLLVTIGVFLAARGILTILGTPGSVMELATGYLRIMALGFTIMYFSFLITSLLKDVGYTFARMLFIAIATAGNLLLVPMWIVGFGPFPELGLYGAVFASFIVSVVAFFISLGYLLRNYKGLFIKPTQWRLDRDILFSLLPVSMPVFIQQSLLALGYTCIIIFVNPFGSDATAAFYVISRIDSIVALPAIAVMIAITILTKQFVHGKKMEGIKSLFRGGLLVNIPFTFLIALSCFLFPDYIIKIFITTPSVVNIGVDYLKIISLGYLFFALLYACNGIINGAGKSGVTLLFSLVSLIVIRVPVAAILTQVGLNVTGVWYAVLASFIVLAVGSWLYYRSGKWKWGITEMKEHKAMPS</sequence>
<reference evidence="14 15" key="1">
    <citation type="submission" date="2018-05" db="EMBL/GenBank/DDBJ databases">
        <title>Genomic analysis of Gracilibacillus dipsosauri DD1 reveals novel features of a salt-tolerant amylase.</title>
        <authorList>
            <person name="Deutch C.E."/>
            <person name="Yang S."/>
        </authorList>
    </citation>
    <scope>NUCLEOTIDE SEQUENCE [LARGE SCALE GENOMIC DNA]</scope>
    <source>
        <strain evidence="14 15">DD1</strain>
    </source>
</reference>
<dbReference type="GO" id="GO:0006811">
    <property type="term" value="P:monoatomic ion transport"/>
    <property type="evidence" value="ECO:0007669"/>
    <property type="project" value="UniProtKB-KW"/>
</dbReference>
<dbReference type="OrthoDB" id="9776324at2"/>
<evidence type="ECO:0000313" key="15">
    <source>
        <dbReference type="Proteomes" id="UP000245624"/>
    </source>
</evidence>
<feature type="transmembrane region" description="Helical" evidence="13">
    <location>
        <begin position="319"/>
        <end position="337"/>
    </location>
</feature>
<dbReference type="InterPro" id="IPR002528">
    <property type="entry name" value="MATE_fam"/>
</dbReference>
<keyword evidence="10" id="KW-0406">Ion transport</keyword>
<dbReference type="GO" id="GO:0042910">
    <property type="term" value="F:xenobiotic transmembrane transporter activity"/>
    <property type="evidence" value="ECO:0007669"/>
    <property type="project" value="InterPro"/>
</dbReference>
<dbReference type="GO" id="GO:0015297">
    <property type="term" value="F:antiporter activity"/>
    <property type="evidence" value="ECO:0007669"/>
    <property type="project" value="UniProtKB-KW"/>
</dbReference>
<feature type="transmembrane region" description="Helical" evidence="13">
    <location>
        <begin position="386"/>
        <end position="409"/>
    </location>
</feature>
<evidence type="ECO:0000256" key="11">
    <source>
        <dbReference type="ARBA" id="ARBA00023136"/>
    </source>
</evidence>